<proteinExistence type="predicted"/>
<organism evidence="1 2">
    <name type="scientific">Ditylenchus dipsaci</name>
    <dbReference type="NCBI Taxonomy" id="166011"/>
    <lineage>
        <taxon>Eukaryota</taxon>
        <taxon>Metazoa</taxon>
        <taxon>Ecdysozoa</taxon>
        <taxon>Nematoda</taxon>
        <taxon>Chromadorea</taxon>
        <taxon>Rhabditida</taxon>
        <taxon>Tylenchina</taxon>
        <taxon>Tylenchomorpha</taxon>
        <taxon>Sphaerularioidea</taxon>
        <taxon>Anguinidae</taxon>
        <taxon>Anguininae</taxon>
        <taxon>Ditylenchus</taxon>
    </lineage>
</organism>
<dbReference type="AlphaFoldDB" id="A0A915DRC4"/>
<accession>A0A915DRC4</accession>
<dbReference type="WBParaSite" id="jg22315">
    <property type="protein sequence ID" value="jg22315"/>
    <property type="gene ID" value="jg22315"/>
</dbReference>
<name>A0A915DRC4_9BILA</name>
<evidence type="ECO:0000313" key="2">
    <source>
        <dbReference type="WBParaSite" id="jg22315"/>
    </source>
</evidence>
<reference evidence="2" key="1">
    <citation type="submission" date="2022-11" db="UniProtKB">
        <authorList>
            <consortium name="WormBaseParasite"/>
        </authorList>
    </citation>
    <scope>IDENTIFICATION</scope>
</reference>
<evidence type="ECO:0000313" key="1">
    <source>
        <dbReference type="Proteomes" id="UP000887574"/>
    </source>
</evidence>
<dbReference type="Proteomes" id="UP000887574">
    <property type="component" value="Unplaced"/>
</dbReference>
<keyword evidence="1" id="KW-1185">Reference proteome</keyword>
<sequence>MQQDISPRKNLCSPTDSEYLAFCSGVRTAIIELFKYALSSATAPQRVEVCMSREFMEEATKGPTRALNSAISKWYIGYRERMAEVGLIFIPEEQLTFELTAIVREVFPRATAEASPGLLKKMDIFIPNLKHNLAIMIEIGFYFGKRLEKIYFSRDAMNKGRKLDQAQMKKSSPWGGIQVYDYFQILNTNRNSRGKFSKFACVAVILAANDEGATAMDEHQAMSLIRIFNEQSISPKVQPHFSDQRK</sequence>
<protein>
    <submittedName>
        <fullName evidence="2">Uncharacterized protein</fullName>
    </submittedName>
</protein>